<evidence type="ECO:0000313" key="1">
    <source>
        <dbReference type="EMBL" id="KHN73237.1"/>
    </source>
</evidence>
<gene>
    <name evidence="1" type="ORF">Tcan_11958</name>
</gene>
<dbReference type="EMBL" id="JPKZ01003130">
    <property type="protein sequence ID" value="KHN73237.1"/>
    <property type="molecule type" value="Genomic_DNA"/>
</dbReference>
<dbReference type="AlphaFoldDB" id="A0A0B2UW01"/>
<name>A0A0B2UW01_TOXCA</name>
<proteinExistence type="predicted"/>
<organism evidence="1 2">
    <name type="scientific">Toxocara canis</name>
    <name type="common">Canine roundworm</name>
    <dbReference type="NCBI Taxonomy" id="6265"/>
    <lineage>
        <taxon>Eukaryota</taxon>
        <taxon>Metazoa</taxon>
        <taxon>Ecdysozoa</taxon>
        <taxon>Nematoda</taxon>
        <taxon>Chromadorea</taxon>
        <taxon>Rhabditida</taxon>
        <taxon>Spirurina</taxon>
        <taxon>Ascaridomorpha</taxon>
        <taxon>Ascaridoidea</taxon>
        <taxon>Toxocaridae</taxon>
        <taxon>Toxocara</taxon>
    </lineage>
</organism>
<accession>A0A0B2UW01</accession>
<comment type="caution">
    <text evidence="1">The sequence shown here is derived from an EMBL/GenBank/DDBJ whole genome shotgun (WGS) entry which is preliminary data.</text>
</comment>
<dbReference type="OrthoDB" id="10512143at2759"/>
<reference evidence="1 2" key="1">
    <citation type="submission" date="2014-11" db="EMBL/GenBank/DDBJ databases">
        <title>Genetic blueprint of the zoonotic pathogen Toxocara canis.</title>
        <authorList>
            <person name="Zhu X.-Q."/>
            <person name="Korhonen P.K."/>
            <person name="Cai H."/>
            <person name="Young N.D."/>
            <person name="Nejsum P."/>
            <person name="von Samson-Himmelstjerna G."/>
            <person name="Boag P.R."/>
            <person name="Tan P."/>
            <person name="Li Q."/>
            <person name="Min J."/>
            <person name="Yang Y."/>
            <person name="Wang X."/>
            <person name="Fang X."/>
            <person name="Hall R.S."/>
            <person name="Hofmann A."/>
            <person name="Sternberg P.W."/>
            <person name="Jex A.R."/>
            <person name="Gasser R.B."/>
        </authorList>
    </citation>
    <scope>NUCLEOTIDE SEQUENCE [LARGE SCALE GENOMIC DNA]</scope>
    <source>
        <strain evidence="1">PN_DK_2014</strain>
    </source>
</reference>
<protein>
    <submittedName>
        <fullName evidence="1">Uncharacterized protein</fullName>
    </submittedName>
</protein>
<evidence type="ECO:0000313" key="2">
    <source>
        <dbReference type="Proteomes" id="UP000031036"/>
    </source>
</evidence>
<sequence>MAFMQQRPYQDNSQIRTLNVQRGIKLLTLAVLLASSVAQLRRYLCQASDQNSKFGEWSSNLVSYRCRSSLGSRSNDIVCSGFSELASENAICIQKASKSGFLQLTRTSELCWFCCTYCASVLATSAAAMTNSVDAIIAQVQKEDIDQNGQYIGRAVLEDSCSEVICATPTTARSDSSGETVAAGGEVASPYLTFKRHFSPASQYISVIELEMVLGGASHRDRVWVGQATLEWAAPQWEERYDRCERSGRDWWGEAAGRLGHAAALNCEGGRTKGQACMAGGMWDVIERAALQLNTNERCAFIAS</sequence>
<keyword evidence="2" id="KW-1185">Reference proteome</keyword>
<dbReference type="Proteomes" id="UP000031036">
    <property type="component" value="Unassembled WGS sequence"/>
</dbReference>